<dbReference type="InterPro" id="IPR011060">
    <property type="entry name" value="RibuloseP-bd_barrel"/>
</dbReference>
<dbReference type="EC" id="4.1.1.23" evidence="3 11"/>
<comment type="catalytic activity">
    <reaction evidence="8 11">
        <text>orotidine 5'-phosphate + H(+) = UMP + CO2</text>
        <dbReference type="Rhea" id="RHEA:11596"/>
        <dbReference type="ChEBI" id="CHEBI:15378"/>
        <dbReference type="ChEBI" id="CHEBI:16526"/>
        <dbReference type="ChEBI" id="CHEBI:57538"/>
        <dbReference type="ChEBI" id="CHEBI:57865"/>
        <dbReference type="EC" id="4.1.1.23"/>
    </reaction>
</comment>
<feature type="active site" description="For OMPdecase activity" evidence="9">
    <location>
        <position position="92"/>
    </location>
</feature>
<dbReference type="InterPro" id="IPR018089">
    <property type="entry name" value="OMPdecase_AS"/>
</dbReference>
<dbReference type="InterPro" id="IPR014732">
    <property type="entry name" value="OMPdecase"/>
</dbReference>
<comment type="similarity">
    <text evidence="11">Belongs to the OMP decarboxylase family.</text>
</comment>
<evidence type="ECO:0000256" key="9">
    <source>
        <dbReference type="PIRSR" id="PIRSR614732-1"/>
    </source>
</evidence>
<feature type="binding site" evidence="10">
    <location>
        <position position="230"/>
    </location>
    <ligand>
        <name>substrate</name>
    </ligand>
</feature>
<evidence type="ECO:0000256" key="5">
    <source>
        <dbReference type="ARBA" id="ARBA00022793"/>
    </source>
</evidence>
<evidence type="ECO:0000256" key="4">
    <source>
        <dbReference type="ARBA" id="ARBA00021923"/>
    </source>
</evidence>
<gene>
    <name evidence="13" type="primary">pyrF</name>
    <name evidence="13" type="ORF">FEAC_19530</name>
</gene>
<dbReference type="UniPathway" id="UPA00070">
    <property type="reaction ID" value="UER00120"/>
</dbReference>
<keyword evidence="7 11" id="KW-0456">Lyase</keyword>
<feature type="binding site" evidence="10">
    <location>
        <position position="60"/>
    </location>
    <ligand>
        <name>substrate</name>
    </ligand>
</feature>
<dbReference type="AlphaFoldDB" id="A0A0D8FSU2"/>
<proteinExistence type="inferred from homology"/>
<dbReference type="CDD" id="cd04725">
    <property type="entry name" value="OMP_decarboxylase_like"/>
    <property type="match status" value="1"/>
</dbReference>
<keyword evidence="6 11" id="KW-0665">Pyrimidine biosynthesis</keyword>
<dbReference type="SUPFAM" id="SSF51366">
    <property type="entry name" value="Ribulose-phoshate binding barrel"/>
    <property type="match status" value="1"/>
</dbReference>
<comment type="caution">
    <text evidence="13">The sequence shown here is derived from an EMBL/GenBank/DDBJ whole genome shotgun (WGS) entry which is preliminary data.</text>
</comment>
<keyword evidence="14" id="KW-1185">Reference proteome</keyword>
<organism evidence="13 14">
    <name type="scientific">Ferrimicrobium acidiphilum DSM 19497</name>
    <dbReference type="NCBI Taxonomy" id="1121877"/>
    <lineage>
        <taxon>Bacteria</taxon>
        <taxon>Bacillati</taxon>
        <taxon>Actinomycetota</taxon>
        <taxon>Acidimicrobiia</taxon>
        <taxon>Acidimicrobiales</taxon>
        <taxon>Acidimicrobiaceae</taxon>
        <taxon>Ferrimicrobium</taxon>
    </lineage>
</organism>
<evidence type="ECO:0000256" key="1">
    <source>
        <dbReference type="ARBA" id="ARBA00002356"/>
    </source>
</evidence>
<dbReference type="eggNOG" id="COG0284">
    <property type="taxonomic scope" value="Bacteria"/>
</dbReference>
<evidence type="ECO:0000256" key="10">
    <source>
        <dbReference type="PIRSR" id="PIRSR614732-2"/>
    </source>
</evidence>
<dbReference type="NCBIfam" id="TIGR01740">
    <property type="entry name" value="pyrF"/>
    <property type="match status" value="1"/>
</dbReference>
<accession>A0A0D8FSU2</accession>
<feature type="binding site" evidence="10">
    <location>
        <position position="38"/>
    </location>
    <ligand>
        <name>substrate</name>
    </ligand>
</feature>
<evidence type="ECO:0000256" key="2">
    <source>
        <dbReference type="ARBA" id="ARBA00004861"/>
    </source>
</evidence>
<dbReference type="Pfam" id="PF00215">
    <property type="entry name" value="OMPdecase"/>
    <property type="match status" value="1"/>
</dbReference>
<dbReference type="PANTHER" id="PTHR32119">
    <property type="entry name" value="OROTIDINE 5'-PHOSPHATE DECARBOXYLASE"/>
    <property type="match status" value="1"/>
</dbReference>
<dbReference type="GO" id="GO:0006207">
    <property type="term" value="P:'de novo' pyrimidine nucleobase biosynthetic process"/>
    <property type="evidence" value="ECO:0007669"/>
    <property type="project" value="InterPro"/>
</dbReference>
<feature type="active site" description="For OMPdecase activity" evidence="9">
    <location>
        <position position="89"/>
    </location>
</feature>
<dbReference type="SMART" id="SM00934">
    <property type="entry name" value="OMPdecase"/>
    <property type="match status" value="1"/>
</dbReference>
<feature type="binding site" evidence="10">
    <location>
        <position position="201"/>
    </location>
    <ligand>
        <name>substrate</name>
    </ligand>
</feature>
<feature type="binding site" evidence="10">
    <location>
        <position position="210"/>
    </location>
    <ligand>
        <name>substrate</name>
    </ligand>
</feature>
<sequence length="252" mass="26112">MNWSEGWCDVVGEQTDNGEVKMASIEGSARERLILALDLDDAVAALRLATSLGEYFATAKVGLELFSAAGPSVVFSLREAGFRVFIDLKLHDIPTTVGRAAHVLGSLGPTFVTLHAAGGVEMLRLGMQGLMEGSRKADEEMPIALAVSVLTSESRVESGLLKTRISHAFAAGVQGYVASAHDLATIRAVAPSMVSVVPGIRQSGAPTHDQGRPATAQEAFAAGADYLVIGRTVTAAADPKAAAESLVSGLLG</sequence>
<dbReference type="GO" id="GO:0004590">
    <property type="term" value="F:orotidine-5'-phosphate decarboxylase activity"/>
    <property type="evidence" value="ECO:0007669"/>
    <property type="project" value="UniProtKB-EC"/>
</dbReference>
<dbReference type="PROSITE" id="PS00156">
    <property type="entry name" value="OMPDECASE"/>
    <property type="match status" value="1"/>
</dbReference>
<dbReference type="InterPro" id="IPR013785">
    <property type="entry name" value="Aldolase_TIM"/>
</dbReference>
<dbReference type="Gene3D" id="3.20.20.70">
    <property type="entry name" value="Aldolase class I"/>
    <property type="match status" value="1"/>
</dbReference>
<reference evidence="13 14" key="1">
    <citation type="submission" date="2015-01" db="EMBL/GenBank/DDBJ databases">
        <title>Draft genome of the acidophilic iron oxidizer Ferrimicrobium acidiphilum strain T23.</title>
        <authorList>
            <person name="Poehlein A."/>
            <person name="Eisen S."/>
            <person name="Schloemann M."/>
            <person name="Johnson B.D."/>
            <person name="Daniel R."/>
            <person name="Muehling M."/>
        </authorList>
    </citation>
    <scope>NUCLEOTIDE SEQUENCE [LARGE SCALE GENOMIC DNA]</scope>
    <source>
        <strain evidence="13 14">T23</strain>
    </source>
</reference>
<dbReference type="EMBL" id="JXUW01000018">
    <property type="protein sequence ID" value="KJE76343.1"/>
    <property type="molecule type" value="Genomic_DNA"/>
</dbReference>
<feature type="binding site" evidence="10">
    <location>
        <position position="151"/>
    </location>
    <ligand>
        <name>substrate</name>
    </ligand>
</feature>
<feature type="domain" description="Orotidine 5'-phosphate decarboxylase" evidence="12">
    <location>
        <begin position="32"/>
        <end position="246"/>
    </location>
</feature>
<evidence type="ECO:0000313" key="14">
    <source>
        <dbReference type="Proteomes" id="UP000032336"/>
    </source>
</evidence>
<evidence type="ECO:0000313" key="13">
    <source>
        <dbReference type="EMBL" id="KJE76343.1"/>
    </source>
</evidence>
<evidence type="ECO:0000256" key="7">
    <source>
        <dbReference type="ARBA" id="ARBA00023239"/>
    </source>
</evidence>
<dbReference type="Proteomes" id="UP000032336">
    <property type="component" value="Unassembled WGS sequence"/>
</dbReference>
<dbReference type="InterPro" id="IPR001754">
    <property type="entry name" value="OMPdeCOase_dom"/>
</dbReference>
<dbReference type="GO" id="GO:0044205">
    <property type="term" value="P:'de novo' UMP biosynthetic process"/>
    <property type="evidence" value="ECO:0007669"/>
    <property type="project" value="UniProtKB-UniPathway"/>
</dbReference>
<name>A0A0D8FSU2_9ACTN</name>
<comment type="pathway">
    <text evidence="2 11">Pyrimidine metabolism; UMP biosynthesis via de novo pathway; UMP from orotate: step 2/2.</text>
</comment>
<evidence type="ECO:0000256" key="6">
    <source>
        <dbReference type="ARBA" id="ARBA00022975"/>
    </source>
</evidence>
<evidence type="ECO:0000256" key="11">
    <source>
        <dbReference type="RuleBase" id="RU000512"/>
    </source>
</evidence>
<protein>
    <recommendedName>
        <fullName evidence="4 11">Orotidine 5'-phosphate decarboxylase</fullName>
        <ecNumber evidence="3 11">4.1.1.23</ecNumber>
    </recommendedName>
</protein>
<dbReference type="GO" id="GO:0005829">
    <property type="term" value="C:cytosol"/>
    <property type="evidence" value="ECO:0007669"/>
    <property type="project" value="TreeGrafter"/>
</dbReference>
<dbReference type="PATRIC" id="fig|1121877.4.peg.2173"/>
<feature type="active site" description="For OMPdecase activity" evidence="9">
    <location>
        <position position="87"/>
    </location>
</feature>
<dbReference type="STRING" id="1121877.FEAC_19530"/>
<evidence type="ECO:0000259" key="12">
    <source>
        <dbReference type="SMART" id="SM00934"/>
    </source>
</evidence>
<comment type="function">
    <text evidence="1">Catalyzes the decarboxylation of orotidine 5'-monophosphate (OMP) to uridine 5'-monophosphate (UMP).</text>
</comment>
<evidence type="ECO:0000256" key="3">
    <source>
        <dbReference type="ARBA" id="ARBA00012321"/>
    </source>
</evidence>
<evidence type="ECO:0000256" key="8">
    <source>
        <dbReference type="ARBA" id="ARBA00049157"/>
    </source>
</evidence>
<feature type="binding site" evidence="10">
    <location>
        <position position="231"/>
    </location>
    <ligand>
        <name>substrate</name>
    </ligand>
</feature>
<dbReference type="PANTHER" id="PTHR32119:SF2">
    <property type="entry name" value="OROTIDINE 5'-PHOSPHATE DECARBOXYLASE"/>
    <property type="match status" value="1"/>
</dbReference>
<keyword evidence="5 11" id="KW-0210">Decarboxylase</keyword>